<gene>
    <name evidence="13 14 15" type="primary">lrrc48</name>
</gene>
<keyword evidence="5" id="KW-0282">Flagellum</keyword>
<dbReference type="InterPro" id="IPR050576">
    <property type="entry name" value="Cilia_flagella_integrity"/>
</dbReference>
<evidence type="ECO:0000256" key="6">
    <source>
        <dbReference type="ARBA" id="ARBA00023054"/>
    </source>
</evidence>
<dbReference type="Gene3D" id="3.80.10.10">
    <property type="entry name" value="Ribonuclease Inhibitor"/>
    <property type="match status" value="1"/>
</dbReference>
<keyword evidence="4" id="KW-0677">Repeat</keyword>
<dbReference type="Pfam" id="PF14580">
    <property type="entry name" value="LRR_9"/>
    <property type="match status" value="1"/>
</dbReference>
<protein>
    <recommendedName>
        <fullName evidence="11">Dynein regulatory complex subunit 3</fullName>
    </recommendedName>
</protein>
<dbReference type="OrthoDB" id="27917at2759"/>
<keyword evidence="2" id="KW-0963">Cytoplasm</keyword>
<evidence type="ECO:0000313" key="15">
    <source>
        <dbReference type="RefSeq" id="XP_010783707.1"/>
    </source>
</evidence>
<evidence type="ECO:0000256" key="1">
    <source>
        <dbReference type="ARBA" id="ARBA00004611"/>
    </source>
</evidence>
<dbReference type="SUPFAM" id="SSF52058">
    <property type="entry name" value="L domain-like"/>
    <property type="match status" value="1"/>
</dbReference>
<keyword evidence="3" id="KW-0433">Leucine-rich repeat</keyword>
<dbReference type="GO" id="GO:0005929">
    <property type="term" value="C:cilium"/>
    <property type="evidence" value="ECO:0007669"/>
    <property type="project" value="TreeGrafter"/>
</dbReference>
<dbReference type="SMART" id="SM00365">
    <property type="entry name" value="LRR_SD22"/>
    <property type="match status" value="4"/>
</dbReference>
<dbReference type="KEGG" id="ncc:104957735"/>
<evidence type="ECO:0000256" key="3">
    <source>
        <dbReference type="ARBA" id="ARBA00022614"/>
    </source>
</evidence>
<dbReference type="InterPro" id="IPR032675">
    <property type="entry name" value="LRR_dom_sf"/>
</dbReference>
<sequence>MMSRGILMNEDLLQRAILEQEPKDKGQGIANEEGTQLDEILKLCLEFRNILRIDHLWEFTSLARLNLNNNLIENIEGLDHLINLTWLDLSFNGIELIEGLESLQKLELLNLSDNKISVLENMETLERLTHFSIANNLLGELDIVLYLRKFKNLFNINLFGNPCSKEGDYTLFIAAFFPDLKFLDYTLLDENTKKEASIKHRYVLEEMKCEELHKQKAEKAEQRKEAEAKLHNDAFVEFLNGSDLFKCMFNDDQEADKLHRVPEITDLLLTFEKQMGDLCEQVFETGLAEHKRRDKEVNCFFTGQNETVIEYQQKALHILANFEQQHKERTVDMRKISDRELLKVQINQCNDEINQLCKGLMTLEFQMVSQLEDITKRLDINISEMVGYFTEMVQGIFAQCRDLEDDYNGKVRVSALALLDDASKDNLDEFLPDDVRILFTDKETVMDALATGHDNHLMKINDRETQLVSRANSWKVALIKGIQDKDLKENRMRIKDLHRYMDHLLVQLEEFQ</sequence>
<keyword evidence="8" id="KW-0206">Cytoskeleton</keyword>
<keyword evidence="6" id="KW-0175">Coiled coil</keyword>
<evidence type="ECO:0000256" key="10">
    <source>
        <dbReference type="ARBA" id="ARBA00038378"/>
    </source>
</evidence>
<keyword evidence="12" id="KW-1185">Reference proteome</keyword>
<keyword evidence="9" id="KW-0966">Cell projection</keyword>
<name>A0A6I9P6A1_9TELE</name>
<evidence type="ECO:0000256" key="2">
    <source>
        <dbReference type="ARBA" id="ARBA00022490"/>
    </source>
</evidence>
<dbReference type="CTD" id="83450"/>
<evidence type="ECO:0000256" key="4">
    <source>
        <dbReference type="ARBA" id="ARBA00022737"/>
    </source>
</evidence>
<keyword evidence="7" id="KW-0969">Cilium</keyword>
<proteinExistence type="inferred from homology"/>
<accession>A0A6I9P6A1</accession>
<comment type="similarity">
    <text evidence="10">Belongs to the DRC3 family.</text>
</comment>
<evidence type="ECO:0000256" key="8">
    <source>
        <dbReference type="ARBA" id="ARBA00023212"/>
    </source>
</evidence>
<evidence type="ECO:0000256" key="5">
    <source>
        <dbReference type="ARBA" id="ARBA00022846"/>
    </source>
</evidence>
<comment type="subcellular location">
    <subcellularLocation>
        <location evidence="1">Cytoplasm</location>
        <location evidence="1">Cytoskeleton</location>
        <location evidence="1">Flagellum axoneme</location>
    </subcellularLocation>
</comment>
<dbReference type="InterPro" id="IPR001611">
    <property type="entry name" value="Leu-rich_rpt"/>
</dbReference>
<dbReference type="RefSeq" id="XP_010783700.1">
    <property type="nucleotide sequence ID" value="XM_010785398.1"/>
</dbReference>
<dbReference type="PANTHER" id="PTHR45973:SF12">
    <property type="entry name" value="DYNEIN REGULATORY COMPLEX SUBUNIT 3"/>
    <property type="match status" value="1"/>
</dbReference>
<evidence type="ECO:0000313" key="14">
    <source>
        <dbReference type="RefSeq" id="XP_010783700.1"/>
    </source>
</evidence>
<dbReference type="RefSeq" id="XP_010783693.1">
    <property type="nucleotide sequence ID" value="XM_010785391.1"/>
</dbReference>
<dbReference type="AlphaFoldDB" id="A0A6I9P6A1"/>
<evidence type="ECO:0000256" key="9">
    <source>
        <dbReference type="ARBA" id="ARBA00023273"/>
    </source>
</evidence>
<evidence type="ECO:0000313" key="13">
    <source>
        <dbReference type="RefSeq" id="XP_010783693.1"/>
    </source>
</evidence>
<evidence type="ECO:0000313" key="12">
    <source>
        <dbReference type="Proteomes" id="UP000504611"/>
    </source>
</evidence>
<evidence type="ECO:0000256" key="11">
    <source>
        <dbReference type="ARBA" id="ARBA00040950"/>
    </source>
</evidence>
<dbReference type="PROSITE" id="PS51450">
    <property type="entry name" value="LRR"/>
    <property type="match status" value="3"/>
</dbReference>
<dbReference type="Proteomes" id="UP000504611">
    <property type="component" value="Unplaced"/>
</dbReference>
<evidence type="ECO:0000256" key="7">
    <source>
        <dbReference type="ARBA" id="ARBA00023069"/>
    </source>
</evidence>
<dbReference type="RefSeq" id="XP_010783707.1">
    <property type="nucleotide sequence ID" value="XM_010785405.1"/>
</dbReference>
<dbReference type="PANTHER" id="PTHR45973">
    <property type="entry name" value="PROTEIN PHOSPHATASE 1 REGULATORY SUBUNIT SDS22-RELATED"/>
    <property type="match status" value="1"/>
</dbReference>
<organism evidence="12 15">
    <name type="scientific">Notothenia coriiceps</name>
    <name type="common">black rockcod</name>
    <dbReference type="NCBI Taxonomy" id="8208"/>
    <lineage>
        <taxon>Eukaryota</taxon>
        <taxon>Metazoa</taxon>
        <taxon>Chordata</taxon>
        <taxon>Craniata</taxon>
        <taxon>Vertebrata</taxon>
        <taxon>Euteleostomi</taxon>
        <taxon>Actinopterygii</taxon>
        <taxon>Neopterygii</taxon>
        <taxon>Teleostei</taxon>
        <taxon>Neoteleostei</taxon>
        <taxon>Acanthomorphata</taxon>
        <taxon>Eupercaria</taxon>
        <taxon>Perciformes</taxon>
        <taxon>Notothenioidei</taxon>
        <taxon>Nototheniidae</taxon>
        <taxon>Notothenia</taxon>
    </lineage>
</organism>
<reference evidence="13 14" key="1">
    <citation type="submission" date="2025-04" db="UniProtKB">
        <authorList>
            <consortium name="RefSeq"/>
        </authorList>
    </citation>
    <scope>IDENTIFICATION</scope>
    <source>
        <tissue evidence="13 14">Muscle</tissue>
    </source>
</reference>